<proteinExistence type="inferred from homology"/>
<dbReference type="RefSeq" id="WP_242940951.1">
    <property type="nucleotide sequence ID" value="NZ_FOJI01000002.1"/>
</dbReference>
<dbReference type="GO" id="GO:0016887">
    <property type="term" value="F:ATP hydrolysis activity"/>
    <property type="evidence" value="ECO:0007669"/>
    <property type="project" value="InterPro"/>
</dbReference>
<dbReference type="SUPFAM" id="SSF52540">
    <property type="entry name" value="P-loop containing nucleoside triphosphate hydrolases"/>
    <property type="match status" value="1"/>
</dbReference>
<dbReference type="Proteomes" id="UP000199701">
    <property type="component" value="Unassembled WGS sequence"/>
</dbReference>
<dbReference type="EMBL" id="FOJI01000002">
    <property type="protein sequence ID" value="SEV93163.1"/>
    <property type="molecule type" value="Genomic_DNA"/>
</dbReference>
<dbReference type="PANTHER" id="PTHR42759">
    <property type="entry name" value="MOXR FAMILY PROTEIN"/>
    <property type="match status" value="1"/>
</dbReference>
<dbReference type="InterPro" id="IPR011703">
    <property type="entry name" value="ATPase_AAA-3"/>
</dbReference>
<dbReference type="InterPro" id="IPR050764">
    <property type="entry name" value="CbbQ/NirQ/NorQ/GpvN"/>
</dbReference>
<keyword evidence="2" id="KW-0067">ATP-binding</keyword>
<reference evidence="6 7" key="1">
    <citation type="submission" date="2016-10" db="EMBL/GenBank/DDBJ databases">
        <authorList>
            <person name="de Groot N.N."/>
        </authorList>
    </citation>
    <scope>NUCLEOTIDE SEQUENCE [LARGE SCALE GENOMIC DNA]</scope>
    <source>
        <strain evidence="6 7">DSM 9179</strain>
    </source>
</reference>
<dbReference type="Gene3D" id="1.10.8.80">
    <property type="entry name" value="Magnesium chelatase subunit I, C-Terminal domain"/>
    <property type="match status" value="1"/>
</dbReference>
<protein>
    <submittedName>
        <fullName evidence="6">MoxR-like ATPase</fullName>
    </submittedName>
</protein>
<feature type="domain" description="ATPase AAA-3" evidence="4">
    <location>
        <begin position="44"/>
        <end position="174"/>
    </location>
</feature>
<dbReference type="Pfam" id="PF17863">
    <property type="entry name" value="AAA_lid_2"/>
    <property type="match status" value="1"/>
</dbReference>
<evidence type="ECO:0000313" key="6">
    <source>
        <dbReference type="EMBL" id="SEV93163.1"/>
    </source>
</evidence>
<keyword evidence="1" id="KW-0547">Nucleotide-binding</keyword>
<dbReference type="PANTHER" id="PTHR42759:SF5">
    <property type="entry name" value="METHANOL DEHYDROGENASE REGULATOR"/>
    <property type="match status" value="1"/>
</dbReference>
<dbReference type="GO" id="GO:0005524">
    <property type="term" value="F:ATP binding"/>
    <property type="evidence" value="ECO:0007669"/>
    <property type="project" value="UniProtKB-KW"/>
</dbReference>
<evidence type="ECO:0000259" key="5">
    <source>
        <dbReference type="Pfam" id="PF17863"/>
    </source>
</evidence>
<dbReference type="AlphaFoldDB" id="A0A1I0MXF9"/>
<evidence type="ECO:0000313" key="7">
    <source>
        <dbReference type="Proteomes" id="UP000199701"/>
    </source>
</evidence>
<comment type="similarity">
    <text evidence="3">Belongs to the MoxR family.</text>
</comment>
<accession>A0A1I0MXF9</accession>
<evidence type="ECO:0000259" key="4">
    <source>
        <dbReference type="Pfam" id="PF07726"/>
    </source>
</evidence>
<sequence>MGNELDKSMCQKKVQLIKESINKVIIGKSDTIDMLLTAVISKGHVLLEDVPGTGKTVMAKTFAKSINAEFQRIQFTPDLLPSDVTGINYYNQKLGEFTFRKGPVFGNIILADEINRATPRTQSSLLECMEEHQITIDGETRILDEPFLVIATQNPIETSGTFQLPEAQLDRFIMKLNMGYPDKAEEISIIDRFLLESPFDTIIPVCEKEDIINMQAEAKNIYIHSALKEYIVDVVNATRNLKNVSIGVSPRGTLTMINAARSYAYIQGRSYVVPEDIKKLAVPVFAHRLVLKLGMTREDNRELFIEQALESVPVPTEEWS</sequence>
<evidence type="ECO:0000256" key="3">
    <source>
        <dbReference type="ARBA" id="ARBA00061607"/>
    </source>
</evidence>
<dbReference type="PIRSF" id="PIRSF002849">
    <property type="entry name" value="AAA_ATPase_chaperone_MoxR_prd"/>
    <property type="match status" value="1"/>
</dbReference>
<organism evidence="6 7">
    <name type="scientific">[Clostridium] fimetarium</name>
    <dbReference type="NCBI Taxonomy" id="99656"/>
    <lineage>
        <taxon>Bacteria</taxon>
        <taxon>Bacillati</taxon>
        <taxon>Bacillota</taxon>
        <taxon>Clostridia</taxon>
        <taxon>Lachnospirales</taxon>
        <taxon>Lachnospiraceae</taxon>
    </lineage>
</organism>
<dbReference type="Gene3D" id="3.40.50.300">
    <property type="entry name" value="P-loop containing nucleotide triphosphate hydrolases"/>
    <property type="match status" value="1"/>
</dbReference>
<name>A0A1I0MXF9_9FIRM</name>
<dbReference type="InterPro" id="IPR027417">
    <property type="entry name" value="P-loop_NTPase"/>
</dbReference>
<evidence type="ECO:0000256" key="2">
    <source>
        <dbReference type="ARBA" id="ARBA00022840"/>
    </source>
</evidence>
<dbReference type="FunFam" id="3.40.50.300:FF:000640">
    <property type="entry name" value="MoxR family ATPase"/>
    <property type="match status" value="1"/>
</dbReference>
<gene>
    <name evidence="6" type="ORF">SAMN05421659_102208</name>
</gene>
<feature type="domain" description="ChlI/MoxR AAA lid" evidence="5">
    <location>
        <begin position="237"/>
        <end position="293"/>
    </location>
</feature>
<dbReference type="STRING" id="99656.SAMN05421659_102208"/>
<dbReference type="Pfam" id="PF07726">
    <property type="entry name" value="AAA_3"/>
    <property type="match status" value="1"/>
</dbReference>
<keyword evidence="7" id="KW-1185">Reference proteome</keyword>
<dbReference type="InterPro" id="IPR041628">
    <property type="entry name" value="ChlI/MoxR_AAA_lid"/>
</dbReference>
<evidence type="ECO:0000256" key="1">
    <source>
        <dbReference type="ARBA" id="ARBA00022741"/>
    </source>
</evidence>
<dbReference type="CDD" id="cd00009">
    <property type="entry name" value="AAA"/>
    <property type="match status" value="1"/>
</dbReference>